<dbReference type="Proteomes" id="UP000324222">
    <property type="component" value="Unassembled WGS sequence"/>
</dbReference>
<organism evidence="1 2">
    <name type="scientific">Portunus trituberculatus</name>
    <name type="common">Swimming crab</name>
    <name type="synonym">Neptunus trituberculatus</name>
    <dbReference type="NCBI Taxonomy" id="210409"/>
    <lineage>
        <taxon>Eukaryota</taxon>
        <taxon>Metazoa</taxon>
        <taxon>Ecdysozoa</taxon>
        <taxon>Arthropoda</taxon>
        <taxon>Crustacea</taxon>
        <taxon>Multicrustacea</taxon>
        <taxon>Malacostraca</taxon>
        <taxon>Eumalacostraca</taxon>
        <taxon>Eucarida</taxon>
        <taxon>Decapoda</taxon>
        <taxon>Pleocyemata</taxon>
        <taxon>Brachyura</taxon>
        <taxon>Eubrachyura</taxon>
        <taxon>Portunoidea</taxon>
        <taxon>Portunidae</taxon>
        <taxon>Portuninae</taxon>
        <taxon>Portunus</taxon>
    </lineage>
</organism>
<keyword evidence="2" id="KW-1185">Reference proteome</keyword>
<protein>
    <submittedName>
        <fullName evidence="1">Uncharacterized protein</fullName>
    </submittedName>
</protein>
<comment type="caution">
    <text evidence="1">The sequence shown here is derived from an EMBL/GenBank/DDBJ whole genome shotgun (WGS) entry which is preliminary data.</text>
</comment>
<name>A0A5B7HBI2_PORTR</name>
<sequence>MLCASRRRSGIRVACCTSCSKSWRIAKLKW</sequence>
<dbReference type="EMBL" id="VSRR010026133">
    <property type="protein sequence ID" value="MPC67356.1"/>
    <property type="molecule type" value="Genomic_DNA"/>
</dbReference>
<reference evidence="1 2" key="1">
    <citation type="submission" date="2019-05" db="EMBL/GenBank/DDBJ databases">
        <title>Another draft genome of Portunus trituberculatus and its Hox gene families provides insights of decapod evolution.</title>
        <authorList>
            <person name="Jeong J.-H."/>
            <person name="Song I."/>
            <person name="Kim S."/>
            <person name="Choi T."/>
            <person name="Kim D."/>
            <person name="Ryu S."/>
            <person name="Kim W."/>
        </authorList>
    </citation>
    <scope>NUCLEOTIDE SEQUENCE [LARGE SCALE GENOMIC DNA]</scope>
    <source>
        <tissue evidence="1">Muscle</tissue>
    </source>
</reference>
<evidence type="ECO:0000313" key="1">
    <source>
        <dbReference type="EMBL" id="MPC67356.1"/>
    </source>
</evidence>
<evidence type="ECO:0000313" key="2">
    <source>
        <dbReference type="Proteomes" id="UP000324222"/>
    </source>
</evidence>
<dbReference type="AlphaFoldDB" id="A0A5B7HBI2"/>
<accession>A0A5B7HBI2</accession>
<proteinExistence type="predicted"/>
<gene>
    <name evidence="1" type="ORF">E2C01_061531</name>
</gene>